<keyword evidence="4" id="KW-0573">Peptidoglycan synthesis</keyword>
<accession>A0A5Q0Q888</accession>
<evidence type="ECO:0000256" key="1">
    <source>
        <dbReference type="ARBA" id="ARBA00009943"/>
    </source>
</evidence>
<proteinExistence type="inferred from homology"/>
<dbReference type="Pfam" id="PF02388">
    <property type="entry name" value="FemAB"/>
    <property type="match status" value="2"/>
</dbReference>
<comment type="similarity">
    <text evidence="1">Belongs to the FemABX family.</text>
</comment>
<protein>
    <submittedName>
        <fullName evidence="8">Peptidoglycan bridge formation glycyltransferase FemA/FemB family protein</fullName>
    </submittedName>
</protein>
<dbReference type="PROSITE" id="PS51191">
    <property type="entry name" value="FEMABX"/>
    <property type="match status" value="1"/>
</dbReference>
<dbReference type="GO" id="GO:0008360">
    <property type="term" value="P:regulation of cell shape"/>
    <property type="evidence" value="ECO:0007669"/>
    <property type="project" value="UniProtKB-KW"/>
</dbReference>
<dbReference type="GO" id="GO:0071555">
    <property type="term" value="P:cell wall organization"/>
    <property type="evidence" value="ECO:0007669"/>
    <property type="project" value="UniProtKB-KW"/>
</dbReference>
<gene>
    <name evidence="8" type="ORF">GFH32_08035</name>
</gene>
<keyword evidence="2 8" id="KW-0808">Transferase</keyword>
<evidence type="ECO:0000313" key="8">
    <source>
        <dbReference type="EMBL" id="QGA26277.1"/>
    </source>
</evidence>
<keyword evidence="3" id="KW-0133">Cell shape</keyword>
<dbReference type="PANTHER" id="PTHR36174:SF1">
    <property type="entry name" value="LIPID II:GLYCINE GLYCYLTRANSFERASE"/>
    <property type="match status" value="1"/>
</dbReference>
<dbReference type="PANTHER" id="PTHR36174">
    <property type="entry name" value="LIPID II:GLYCINE GLYCYLTRANSFERASE"/>
    <property type="match status" value="1"/>
</dbReference>
<sequence>MIADLKEKEIKDIYRTSIIQQTAYWSKVKLLQGVETAAFNFKIDKADLPNQTPDTESFLIGDLLIVIQKLDAEHCIAYVPYGPEVEPVEDMQGYFLEQLSEALRTYLPKQCIMIRYDLSWQSLWANEDDCYDLHGNWLGAPDKRLQEIRLNYSTNHWNLRKANTDILPSNTIMMDLKKDTDTLLANMKPKTRYNINLAGRKDVKIRSLDLDSLDIWYELYRQTAQRNNFFLHDINYFRIVLTARANDTQSPADVYLLIAEVNDKPLAAMFLVVTGTRGTYLYGASATENRNYMATYALQWKAMQIAKEKGCTEYDFFGISPQADPAHPMYGLYRFKSGFGGQIYHRMGCWDYPLDQEKYAIYASMEFKNQSYHLS</sequence>
<evidence type="ECO:0000256" key="5">
    <source>
        <dbReference type="ARBA" id="ARBA00023315"/>
    </source>
</evidence>
<dbReference type="GO" id="GO:0016747">
    <property type="term" value="F:acyltransferase activity, transferring groups other than amino-acyl groups"/>
    <property type="evidence" value="ECO:0007669"/>
    <property type="project" value="InterPro"/>
</dbReference>
<dbReference type="Gene3D" id="3.40.630.30">
    <property type="match status" value="1"/>
</dbReference>
<dbReference type="InterPro" id="IPR016181">
    <property type="entry name" value="Acyl_CoA_acyltransferase"/>
</dbReference>
<dbReference type="PROSITE" id="PS51186">
    <property type="entry name" value="GNAT"/>
    <property type="match status" value="1"/>
</dbReference>
<name>A0A5Q0Q888_9SPHI</name>
<dbReference type="AlphaFoldDB" id="A0A5Q0Q888"/>
<dbReference type="EMBL" id="CP045652">
    <property type="protein sequence ID" value="QGA26277.1"/>
    <property type="molecule type" value="Genomic_DNA"/>
</dbReference>
<feature type="domain" description="N-acetyltransferase" evidence="7">
    <location>
        <begin position="203"/>
        <end position="368"/>
    </location>
</feature>
<dbReference type="Proteomes" id="UP000326921">
    <property type="component" value="Chromosome"/>
</dbReference>
<reference evidence="8 9" key="1">
    <citation type="submission" date="2019-10" db="EMBL/GenBank/DDBJ databases">
        <authorList>
            <person name="Dong K."/>
        </authorList>
    </citation>
    <scope>NUCLEOTIDE SEQUENCE [LARGE SCALE GENOMIC DNA]</scope>
    <source>
        <strain evidence="9">dk4302</strain>
    </source>
</reference>
<dbReference type="InterPro" id="IPR000182">
    <property type="entry name" value="GNAT_dom"/>
</dbReference>
<evidence type="ECO:0000259" key="7">
    <source>
        <dbReference type="PROSITE" id="PS51186"/>
    </source>
</evidence>
<evidence type="ECO:0000256" key="4">
    <source>
        <dbReference type="ARBA" id="ARBA00022984"/>
    </source>
</evidence>
<keyword evidence="6" id="KW-0961">Cell wall biogenesis/degradation</keyword>
<evidence type="ECO:0000256" key="3">
    <source>
        <dbReference type="ARBA" id="ARBA00022960"/>
    </source>
</evidence>
<dbReference type="KEGG" id="sphe:GFH32_08035"/>
<dbReference type="RefSeq" id="WP_153510969.1">
    <property type="nucleotide sequence ID" value="NZ_CP045652.1"/>
</dbReference>
<dbReference type="InterPro" id="IPR003447">
    <property type="entry name" value="FEMABX"/>
</dbReference>
<dbReference type="GO" id="GO:0016755">
    <property type="term" value="F:aminoacyltransferase activity"/>
    <property type="evidence" value="ECO:0007669"/>
    <property type="project" value="InterPro"/>
</dbReference>
<dbReference type="SUPFAM" id="SSF55729">
    <property type="entry name" value="Acyl-CoA N-acyltransferases (Nat)"/>
    <property type="match status" value="1"/>
</dbReference>
<dbReference type="GO" id="GO:0009252">
    <property type="term" value="P:peptidoglycan biosynthetic process"/>
    <property type="evidence" value="ECO:0007669"/>
    <property type="project" value="UniProtKB-KW"/>
</dbReference>
<evidence type="ECO:0000256" key="2">
    <source>
        <dbReference type="ARBA" id="ARBA00022679"/>
    </source>
</evidence>
<evidence type="ECO:0000313" key="9">
    <source>
        <dbReference type="Proteomes" id="UP000326921"/>
    </source>
</evidence>
<dbReference type="InterPro" id="IPR050644">
    <property type="entry name" value="PG_Glycine_Bridge_Synth"/>
</dbReference>
<organism evidence="8 9">
    <name type="scientific">Sphingobacterium zhuxiongii</name>
    <dbReference type="NCBI Taxonomy" id="2662364"/>
    <lineage>
        <taxon>Bacteria</taxon>
        <taxon>Pseudomonadati</taxon>
        <taxon>Bacteroidota</taxon>
        <taxon>Sphingobacteriia</taxon>
        <taxon>Sphingobacteriales</taxon>
        <taxon>Sphingobacteriaceae</taxon>
        <taxon>Sphingobacterium</taxon>
    </lineage>
</organism>
<evidence type="ECO:0000256" key="6">
    <source>
        <dbReference type="ARBA" id="ARBA00023316"/>
    </source>
</evidence>
<keyword evidence="9" id="KW-1185">Reference proteome</keyword>
<keyword evidence="5" id="KW-0012">Acyltransferase</keyword>